<sequence>MSNSPSRYQFFLVCFSIAVAQMGYGGFAIAAKLCFSGEEQIDPILFTFLRNSFATPLLFLLAYVVEKPEKFLPDREDWLPFLRLGLFANFFNHVFNTVGLKLAPAFNGTLIQQTVPAIATIIAGFLHLEVVSPRKPTGLCKIIGIVLSLLGAVMILLPKDTAEQPSKEGFELFLGNVFFIINGASYACSVFLQRPLLKKYPPVYVTAWTFCCGAALLSLGFLGSLGTGDILAPQRWHIGTKAWLGLAYSVIVGSVFGFAILSWGNKLVGPVLTTSFTPLQPVMTALLSSWFLDYHLETTDYIAATLIFSGLFAVTASKYVEGRQAARQKGDEIVDTDEPASDAESRSLMDSKKVIRTYS</sequence>
<organism evidence="8 9">
    <name type="scientific">Basidiobolus meristosporus CBS 931.73</name>
    <dbReference type="NCBI Taxonomy" id="1314790"/>
    <lineage>
        <taxon>Eukaryota</taxon>
        <taxon>Fungi</taxon>
        <taxon>Fungi incertae sedis</taxon>
        <taxon>Zoopagomycota</taxon>
        <taxon>Entomophthoromycotina</taxon>
        <taxon>Basidiobolomycetes</taxon>
        <taxon>Basidiobolales</taxon>
        <taxon>Basidiobolaceae</taxon>
        <taxon>Basidiobolus</taxon>
    </lineage>
</organism>
<protein>
    <submittedName>
        <fullName evidence="8">DUF6-domain-containing protein</fullName>
    </submittedName>
</protein>
<feature type="transmembrane region" description="Helical" evidence="6">
    <location>
        <begin position="172"/>
        <end position="192"/>
    </location>
</feature>
<evidence type="ECO:0000313" key="8">
    <source>
        <dbReference type="EMBL" id="ORX77194.1"/>
    </source>
</evidence>
<feature type="transmembrane region" description="Helical" evidence="6">
    <location>
        <begin position="110"/>
        <end position="131"/>
    </location>
</feature>
<reference evidence="8 9" key="1">
    <citation type="submission" date="2016-07" db="EMBL/GenBank/DDBJ databases">
        <title>Pervasive Adenine N6-methylation of Active Genes in Fungi.</title>
        <authorList>
            <consortium name="DOE Joint Genome Institute"/>
            <person name="Mondo S.J."/>
            <person name="Dannebaum R.O."/>
            <person name="Kuo R.C."/>
            <person name="Labutti K."/>
            <person name="Haridas S."/>
            <person name="Kuo A."/>
            <person name="Salamov A."/>
            <person name="Ahrendt S.R."/>
            <person name="Lipzen A."/>
            <person name="Sullivan W."/>
            <person name="Andreopoulos W.B."/>
            <person name="Clum A."/>
            <person name="Lindquist E."/>
            <person name="Daum C."/>
            <person name="Ramamoorthy G.K."/>
            <person name="Gryganskyi A."/>
            <person name="Culley D."/>
            <person name="Magnuson J.K."/>
            <person name="James T.Y."/>
            <person name="O'Malley M.A."/>
            <person name="Stajich J.E."/>
            <person name="Spatafora J.W."/>
            <person name="Visel A."/>
            <person name="Grigoriev I.V."/>
        </authorList>
    </citation>
    <scope>NUCLEOTIDE SEQUENCE [LARGE SCALE GENOMIC DNA]</scope>
    <source>
        <strain evidence="8 9">CBS 931.73</strain>
    </source>
</reference>
<dbReference type="InterPro" id="IPR030184">
    <property type="entry name" value="WAT1-related"/>
</dbReference>
<comment type="subcellular location">
    <subcellularLocation>
        <location evidence="1">Membrane</location>
        <topology evidence="1">Multi-pass membrane protein</topology>
    </subcellularLocation>
</comment>
<evidence type="ECO:0000256" key="6">
    <source>
        <dbReference type="SAM" id="Phobius"/>
    </source>
</evidence>
<feature type="transmembrane region" description="Helical" evidence="6">
    <location>
        <begin position="276"/>
        <end position="295"/>
    </location>
</feature>
<dbReference type="PANTHER" id="PTHR31218">
    <property type="entry name" value="WAT1-RELATED PROTEIN"/>
    <property type="match status" value="1"/>
</dbReference>
<evidence type="ECO:0000256" key="5">
    <source>
        <dbReference type="SAM" id="MobiDB-lite"/>
    </source>
</evidence>
<feature type="transmembrane region" description="Helical" evidence="6">
    <location>
        <begin position="242"/>
        <end position="264"/>
    </location>
</feature>
<dbReference type="Pfam" id="PF00892">
    <property type="entry name" value="EamA"/>
    <property type="match status" value="2"/>
</dbReference>
<keyword evidence="4 6" id="KW-0472">Membrane</keyword>
<dbReference type="Proteomes" id="UP000193498">
    <property type="component" value="Unassembled WGS sequence"/>
</dbReference>
<feature type="domain" description="EamA" evidence="7">
    <location>
        <begin position="174"/>
        <end position="315"/>
    </location>
</feature>
<dbReference type="InParanoid" id="A0A1Y1WVN9"/>
<dbReference type="InterPro" id="IPR000620">
    <property type="entry name" value="EamA_dom"/>
</dbReference>
<proteinExistence type="predicted"/>
<feature type="transmembrane region" description="Helical" evidence="6">
    <location>
        <begin position="44"/>
        <end position="65"/>
    </location>
</feature>
<evidence type="ECO:0000256" key="2">
    <source>
        <dbReference type="ARBA" id="ARBA00022692"/>
    </source>
</evidence>
<keyword evidence="9" id="KW-1185">Reference proteome</keyword>
<accession>A0A1Y1WVN9</accession>
<dbReference type="OrthoDB" id="2159643at2759"/>
<dbReference type="AlphaFoldDB" id="A0A1Y1WVN9"/>
<feature type="transmembrane region" description="Helical" evidence="6">
    <location>
        <begin position="204"/>
        <end position="222"/>
    </location>
</feature>
<evidence type="ECO:0000313" key="9">
    <source>
        <dbReference type="Proteomes" id="UP000193498"/>
    </source>
</evidence>
<evidence type="ECO:0000256" key="4">
    <source>
        <dbReference type="ARBA" id="ARBA00023136"/>
    </source>
</evidence>
<feature type="transmembrane region" description="Helical" evidence="6">
    <location>
        <begin position="77"/>
        <end position="95"/>
    </location>
</feature>
<dbReference type="GO" id="GO:0022857">
    <property type="term" value="F:transmembrane transporter activity"/>
    <property type="evidence" value="ECO:0007669"/>
    <property type="project" value="InterPro"/>
</dbReference>
<evidence type="ECO:0000256" key="1">
    <source>
        <dbReference type="ARBA" id="ARBA00004141"/>
    </source>
</evidence>
<gene>
    <name evidence="8" type="ORF">K493DRAFT_342955</name>
</gene>
<keyword evidence="3 6" id="KW-1133">Transmembrane helix</keyword>
<dbReference type="GO" id="GO:0016020">
    <property type="term" value="C:membrane"/>
    <property type="evidence" value="ECO:0007669"/>
    <property type="project" value="UniProtKB-SubCell"/>
</dbReference>
<comment type="caution">
    <text evidence="8">The sequence shown here is derived from an EMBL/GenBank/DDBJ whole genome shotgun (WGS) entry which is preliminary data.</text>
</comment>
<dbReference type="EMBL" id="MCFE01000892">
    <property type="protein sequence ID" value="ORX77194.1"/>
    <property type="molecule type" value="Genomic_DNA"/>
</dbReference>
<keyword evidence="2 6" id="KW-0812">Transmembrane</keyword>
<feature type="transmembrane region" description="Helical" evidence="6">
    <location>
        <begin position="138"/>
        <end position="157"/>
    </location>
</feature>
<evidence type="ECO:0000256" key="3">
    <source>
        <dbReference type="ARBA" id="ARBA00022989"/>
    </source>
</evidence>
<evidence type="ECO:0000259" key="7">
    <source>
        <dbReference type="Pfam" id="PF00892"/>
    </source>
</evidence>
<dbReference type="InterPro" id="IPR037185">
    <property type="entry name" value="EmrE-like"/>
</dbReference>
<dbReference type="SUPFAM" id="SSF103481">
    <property type="entry name" value="Multidrug resistance efflux transporter EmrE"/>
    <property type="match status" value="2"/>
</dbReference>
<feature type="domain" description="EamA" evidence="7">
    <location>
        <begin position="16"/>
        <end position="156"/>
    </location>
</feature>
<feature type="region of interest" description="Disordered" evidence="5">
    <location>
        <begin position="329"/>
        <end position="348"/>
    </location>
</feature>
<name>A0A1Y1WVN9_9FUNG</name>
<feature type="transmembrane region" description="Helical" evidence="6">
    <location>
        <begin position="301"/>
        <end position="320"/>
    </location>
</feature>